<dbReference type="Gene3D" id="6.10.140.2220">
    <property type="match status" value="1"/>
</dbReference>
<dbReference type="SMART" id="SM00028">
    <property type="entry name" value="TPR"/>
    <property type="match status" value="3"/>
</dbReference>
<proteinExistence type="predicted"/>
<dbReference type="PANTHER" id="PTHR46533">
    <property type="entry name" value="ZINC FINGER MYND DOMAIN-CONTAINING PROTEIN 12"/>
    <property type="match status" value="1"/>
</dbReference>
<evidence type="ECO:0000256" key="1">
    <source>
        <dbReference type="ARBA" id="ARBA00022723"/>
    </source>
</evidence>
<evidence type="ECO:0000313" key="6">
    <source>
        <dbReference type="EMBL" id="SPR00884.1"/>
    </source>
</evidence>
<geneLocation type="mitochondrion" evidence="6"/>
<reference evidence="6 7" key="1">
    <citation type="submission" date="2018-03" db="EMBL/GenBank/DDBJ databases">
        <authorList>
            <person name="Fogelqvist J."/>
        </authorList>
    </citation>
    <scope>NUCLEOTIDE SEQUENCE [LARGE SCALE GENOMIC DNA]</scope>
</reference>
<dbReference type="Pfam" id="PF01753">
    <property type="entry name" value="zf-MYND"/>
    <property type="match status" value="1"/>
</dbReference>
<dbReference type="Proteomes" id="UP000290189">
    <property type="component" value="Unassembled WGS sequence"/>
</dbReference>
<dbReference type="SUPFAM" id="SSF144232">
    <property type="entry name" value="HIT/MYND zinc finger-like"/>
    <property type="match status" value="1"/>
</dbReference>
<dbReference type="SUPFAM" id="SSF48452">
    <property type="entry name" value="TPR-like"/>
    <property type="match status" value="1"/>
</dbReference>
<dbReference type="InterPro" id="IPR002893">
    <property type="entry name" value="Znf_MYND"/>
</dbReference>
<evidence type="ECO:0000256" key="4">
    <source>
        <dbReference type="PROSITE-ProRule" id="PRU00134"/>
    </source>
</evidence>
<dbReference type="InterPro" id="IPR053248">
    <property type="entry name" value="Zinc_finger_MYND_domain"/>
</dbReference>
<keyword evidence="1" id="KW-0479">Metal-binding</keyword>
<dbReference type="Gene3D" id="1.25.40.10">
    <property type="entry name" value="Tetratricopeptide repeat domain"/>
    <property type="match status" value="2"/>
</dbReference>
<keyword evidence="2 4" id="KW-0863">Zinc-finger</keyword>
<evidence type="ECO:0000313" key="7">
    <source>
        <dbReference type="Proteomes" id="UP000290189"/>
    </source>
</evidence>
<organism evidence="6 7">
    <name type="scientific">Plasmodiophora brassicae</name>
    <name type="common">Clubroot disease agent</name>
    <dbReference type="NCBI Taxonomy" id="37360"/>
    <lineage>
        <taxon>Eukaryota</taxon>
        <taxon>Sar</taxon>
        <taxon>Rhizaria</taxon>
        <taxon>Endomyxa</taxon>
        <taxon>Phytomyxea</taxon>
        <taxon>Plasmodiophorida</taxon>
        <taxon>Plasmodiophoridae</taxon>
        <taxon>Plasmodiophora</taxon>
    </lineage>
</organism>
<dbReference type="EMBL" id="OVEO01000015">
    <property type="protein sequence ID" value="SPR00884.1"/>
    <property type="molecule type" value="Genomic_DNA"/>
</dbReference>
<keyword evidence="6" id="KW-0496">Mitochondrion</keyword>
<evidence type="ECO:0000256" key="3">
    <source>
        <dbReference type="ARBA" id="ARBA00022833"/>
    </source>
</evidence>
<evidence type="ECO:0000259" key="5">
    <source>
        <dbReference type="PROSITE" id="PS50865"/>
    </source>
</evidence>
<dbReference type="PROSITE" id="PS01360">
    <property type="entry name" value="ZF_MYND_1"/>
    <property type="match status" value="1"/>
</dbReference>
<dbReference type="PROSITE" id="PS50865">
    <property type="entry name" value="ZF_MYND_2"/>
    <property type="match status" value="1"/>
</dbReference>
<dbReference type="GO" id="GO:0008270">
    <property type="term" value="F:zinc ion binding"/>
    <property type="evidence" value="ECO:0007669"/>
    <property type="project" value="UniProtKB-KW"/>
</dbReference>
<gene>
    <name evidence="6" type="ORF">PLBR_LOCUS8099</name>
</gene>
<feature type="domain" description="MYND-type" evidence="5">
    <location>
        <begin position="962"/>
        <end position="999"/>
    </location>
</feature>
<accession>A0A3P3YL35</accession>
<evidence type="ECO:0000256" key="2">
    <source>
        <dbReference type="ARBA" id="ARBA00022771"/>
    </source>
</evidence>
<name>A0A3P3YL35_PLABS</name>
<dbReference type="InterPro" id="IPR019734">
    <property type="entry name" value="TPR_rpt"/>
</dbReference>
<keyword evidence="3" id="KW-0862">Zinc</keyword>
<dbReference type="InterPro" id="IPR011990">
    <property type="entry name" value="TPR-like_helical_dom_sf"/>
</dbReference>
<sequence>MSAAACCSSGDGRRAASPYVALVGCADCCVQLWGEHFRRLARGSRIADVAVSGGGRARGSSAPSCARSEMGRISDVVRSVCAGPGQDSAHDDDDVRLGDVTRLPLADVPDDPQAWESLIQQLLKPSVPDATLLHLLSRTPSSAVCQRLLHDAVGRSTSLLLRVLACAARVTPSSAGVAFVDSCLRHELAPASNDDADDVWRLPSSRQEVVAAALLKVFVDRAGDICRVIESGARSGHLRLDFLWGVCRRADPNSQLAAQIEKSCSDLFADGSSSLDQEQVALTLAIAARLAEAHDKLKGQRFLYWKWLQKQVATLQHIRVIVQAFTRLREWETNATIVSIHKSAARSIRAHPEILDAFTRVAAARDNGCPAEGLAAVLDRTRAEHADEVLRSPIWSTLVSSEQDVRDLLDWFLRRLLESAPPKASMLPSAWSWTEAMACAVQQFTSRCIGFLADTIRELLWPDGERSDLEIVALGVLLGNLLRSACAGPFESIVADWPITAPVDRLIRLSLPVLHVVDEARQLPTSYAAILVYVSDRHDSIHLAVMGDDARACQIPSCRHLCEVHRRLARLGITRMSHPVSPSTWMTLELQPSNQSCYASYVKAYRQRYVRRWFSADDASNAVISVVRLAVNDPDALVDWPSLLSVAGERSMADVCSECWAAFGDDARFLDALLILARFANTADMDRLDDIVVDALAARYPNAGVVDNAVAEQVASLYMHHARVPSRYELVALLAVHLPAGATLATRLGPVFAAVRALDSEAVSMTIASDPAMFSLAVVYGLSKDRQCGVLPALERHGFLRRRPCRFTALVASRALQVGFVDVAARIVRACGDVGVLVDAVAQDRTCEAVSETIVAALVEVGAPALHQLVSDAALTQRVLAHYSAAVSSAMSRVPADLDALLVWRTFITEVLSNAPAAPRSVIDPCVQGWYRRAIAVLKRWRVIMSLRLNPLSCARGVKYQCEMCGQAASLACAHCRVTYYCSKQHQSLDWNGIHERICSIMAPIRNPPEALNNEDERRRRQLTLTMNRHALIELTRAEASKLLVQGQAELAIPAALQSLKVAIDVFGKGHLSLVPSYLLLAEANMGLRRFQQAEEFLQMANWAIYKNPDSSAHLRSPLRRLFGRIYLAQGRYNDALEQLAHDVYYSSVSHGPEHYKTAGGYFQMGMAFLKKDEIEKCLAFLDKVVDIWYKFLTGLRSTIAGARDKASEGHPVSSITDVLDDAEIGDAADVLRSIIDTRIEFLGNQHIAVGEVSYVLGVLCHLTGHVEKAAHLYETALRIYEVHVGADHNLTIDIQTSLNEITAPTTPSALNAM</sequence>
<protein>
    <recommendedName>
        <fullName evidence="5">MYND-type domain-containing protein</fullName>
    </recommendedName>
</protein>
<dbReference type="PANTHER" id="PTHR46533:SF1">
    <property type="entry name" value="ZINC FINGER MYND DOMAIN-CONTAINING PROTEIN 12"/>
    <property type="match status" value="1"/>
</dbReference>